<evidence type="ECO:0000256" key="1">
    <source>
        <dbReference type="SAM" id="SignalP"/>
    </source>
</evidence>
<feature type="signal peptide" evidence="1">
    <location>
        <begin position="1"/>
        <end position="21"/>
    </location>
</feature>
<organism evidence="2 3">
    <name type="scientific">Ferrimonas sediminum</name>
    <dbReference type="NCBI Taxonomy" id="718193"/>
    <lineage>
        <taxon>Bacteria</taxon>
        <taxon>Pseudomonadati</taxon>
        <taxon>Pseudomonadota</taxon>
        <taxon>Gammaproteobacteria</taxon>
        <taxon>Alteromonadales</taxon>
        <taxon>Ferrimonadaceae</taxon>
        <taxon>Ferrimonas</taxon>
    </lineage>
</organism>
<gene>
    <name evidence="2" type="ORF">SAMN04488540_104146</name>
</gene>
<keyword evidence="3" id="KW-1185">Reference proteome</keyword>
<evidence type="ECO:0000313" key="2">
    <source>
        <dbReference type="EMBL" id="SDI98094.1"/>
    </source>
</evidence>
<reference evidence="3" key="1">
    <citation type="submission" date="2016-10" db="EMBL/GenBank/DDBJ databases">
        <authorList>
            <person name="Varghese N."/>
            <person name="Submissions S."/>
        </authorList>
    </citation>
    <scope>NUCLEOTIDE SEQUENCE [LARGE SCALE GENOMIC DNA]</scope>
    <source>
        <strain evidence="3">DSM 23317</strain>
    </source>
</reference>
<keyword evidence="1" id="KW-0732">Signal</keyword>
<proteinExistence type="predicted"/>
<evidence type="ECO:0000313" key="3">
    <source>
        <dbReference type="Proteomes" id="UP000199527"/>
    </source>
</evidence>
<dbReference type="RefSeq" id="WP_090363881.1">
    <property type="nucleotide sequence ID" value="NZ_FNEM01000004.1"/>
</dbReference>
<protein>
    <submittedName>
        <fullName evidence="2">Uncharacterized protein</fullName>
    </submittedName>
</protein>
<feature type="chain" id="PRO_5011718648" evidence="1">
    <location>
        <begin position="22"/>
        <end position="279"/>
    </location>
</feature>
<dbReference type="EMBL" id="FNEM01000004">
    <property type="protein sequence ID" value="SDI98094.1"/>
    <property type="molecule type" value="Genomic_DNA"/>
</dbReference>
<dbReference type="AlphaFoldDB" id="A0A1G8Q017"/>
<accession>A0A1G8Q017</accession>
<sequence length="279" mass="32416">MRIGLLLVAPILWAASFLVHAENIQDRWETPEKSRWSGFISFDYTQNKYSANAYLSERIYSGTAIIRYALNKDSRLQAVISGYHSNDGDDYRSQGDFWNDTSLSWSENNVWNPSDSVTMSTELRAIFPTSRLSQRQDLEFSVRGGVRFSFDLSKYVKGLYIGNNVRLRKNFHEYESAGGQLMTEYQLSNLFTVDYFFAKRFNFSAYIIARQSWNYDGGDFYPDLIHGEEFGYQLSDNIDLALGMTNGITYYNQERGTNPIHDLIDLDKMNFYFVANYQF</sequence>
<name>A0A1G8Q017_9GAMM</name>
<dbReference type="Proteomes" id="UP000199527">
    <property type="component" value="Unassembled WGS sequence"/>
</dbReference>
<dbReference type="OrthoDB" id="5592139at2"/>